<proteinExistence type="predicted"/>
<evidence type="ECO:0000313" key="2">
    <source>
        <dbReference type="Proteomes" id="UP001165960"/>
    </source>
</evidence>
<reference evidence="1" key="1">
    <citation type="submission" date="2022-04" db="EMBL/GenBank/DDBJ databases">
        <title>Genome of the entomopathogenic fungus Entomophthora muscae.</title>
        <authorList>
            <person name="Elya C."/>
            <person name="Lovett B.R."/>
            <person name="Lee E."/>
            <person name="Macias A.M."/>
            <person name="Hajek A.E."/>
            <person name="De Bivort B.L."/>
            <person name="Kasson M.T."/>
            <person name="De Fine Licht H.H."/>
            <person name="Stajich J.E."/>
        </authorList>
    </citation>
    <scope>NUCLEOTIDE SEQUENCE</scope>
    <source>
        <strain evidence="1">Berkeley</strain>
    </source>
</reference>
<keyword evidence="2" id="KW-1185">Reference proteome</keyword>
<name>A0ACC2REP8_9FUNG</name>
<gene>
    <name evidence="1" type="ORF">DSO57_1033798</name>
</gene>
<dbReference type="Proteomes" id="UP001165960">
    <property type="component" value="Unassembled WGS sequence"/>
</dbReference>
<accession>A0ACC2REP8</accession>
<dbReference type="EMBL" id="QTSX02007371">
    <property type="protein sequence ID" value="KAJ9048571.1"/>
    <property type="molecule type" value="Genomic_DNA"/>
</dbReference>
<organism evidence="1 2">
    <name type="scientific">Entomophthora muscae</name>
    <dbReference type="NCBI Taxonomy" id="34485"/>
    <lineage>
        <taxon>Eukaryota</taxon>
        <taxon>Fungi</taxon>
        <taxon>Fungi incertae sedis</taxon>
        <taxon>Zoopagomycota</taxon>
        <taxon>Entomophthoromycotina</taxon>
        <taxon>Entomophthoromycetes</taxon>
        <taxon>Entomophthorales</taxon>
        <taxon>Entomophthoraceae</taxon>
        <taxon>Entomophthora</taxon>
    </lineage>
</organism>
<sequence>MGVGQRLSSQFNALAFAVIVYERSCLLGKISPQRHRKLYATGAAVVFFQRNVLVIDSTFFSKAEEKGRICATHQILE</sequence>
<evidence type="ECO:0000313" key="1">
    <source>
        <dbReference type="EMBL" id="KAJ9048571.1"/>
    </source>
</evidence>
<comment type="caution">
    <text evidence="1">The sequence shown here is derived from an EMBL/GenBank/DDBJ whole genome shotgun (WGS) entry which is preliminary data.</text>
</comment>
<protein>
    <submittedName>
        <fullName evidence="1">Uncharacterized protein</fullName>
    </submittedName>
</protein>